<evidence type="ECO:0000313" key="1">
    <source>
        <dbReference type="EMBL" id="QDZ23979.1"/>
    </source>
</evidence>
<dbReference type="Proteomes" id="UP000316726">
    <property type="component" value="Chromosome 12"/>
</dbReference>
<evidence type="ECO:0000313" key="2">
    <source>
        <dbReference type="Proteomes" id="UP000316726"/>
    </source>
</evidence>
<accession>A0A5B8MTT7</accession>
<dbReference type="InterPro" id="IPR036047">
    <property type="entry name" value="F-box-like_dom_sf"/>
</dbReference>
<dbReference type="EMBL" id="CP031045">
    <property type="protein sequence ID" value="QDZ23979.1"/>
    <property type="molecule type" value="Genomic_DNA"/>
</dbReference>
<keyword evidence="2" id="KW-1185">Reference proteome</keyword>
<gene>
    <name evidence="1" type="ORF">A3770_12p64970</name>
</gene>
<evidence type="ECO:0008006" key="3">
    <source>
        <dbReference type="Google" id="ProtNLM"/>
    </source>
</evidence>
<sequence length="110" mass="12979">MMEETRESKRQRTEGRDALDVLPEWAWLLVFKQLPDYEHIAFALTCRAFLEAVTTTATATEANPEQKVALETDLSQEKLFKEMPCFSMDWFQWVFRSLERKKGVAGFWRL</sequence>
<dbReference type="SUPFAM" id="SSF81383">
    <property type="entry name" value="F-box domain"/>
    <property type="match status" value="1"/>
</dbReference>
<proteinExistence type="predicted"/>
<reference evidence="1 2" key="1">
    <citation type="submission" date="2018-07" db="EMBL/GenBank/DDBJ databases">
        <title>The complete nuclear genome of the prasinophyte Chloropicon primus (CCMP1205).</title>
        <authorList>
            <person name="Pombert J.-F."/>
            <person name="Otis C."/>
            <person name="Turmel M."/>
            <person name="Lemieux C."/>
        </authorList>
    </citation>
    <scope>NUCLEOTIDE SEQUENCE [LARGE SCALE GENOMIC DNA]</scope>
    <source>
        <strain evidence="1 2">CCMP1205</strain>
    </source>
</reference>
<organism evidence="1 2">
    <name type="scientific">Chloropicon primus</name>
    <dbReference type="NCBI Taxonomy" id="1764295"/>
    <lineage>
        <taxon>Eukaryota</taxon>
        <taxon>Viridiplantae</taxon>
        <taxon>Chlorophyta</taxon>
        <taxon>Chloropicophyceae</taxon>
        <taxon>Chloropicales</taxon>
        <taxon>Chloropicaceae</taxon>
        <taxon>Chloropicon</taxon>
    </lineage>
</organism>
<protein>
    <recommendedName>
        <fullName evidence="3">F-box domain-containing protein</fullName>
    </recommendedName>
</protein>
<name>A0A5B8MTT7_9CHLO</name>
<dbReference type="AlphaFoldDB" id="A0A5B8MTT7"/>